<dbReference type="InParanoid" id="A0A1Y2GAN0"/>
<dbReference type="InterPro" id="IPR004046">
    <property type="entry name" value="GST_C"/>
</dbReference>
<dbReference type="InterPro" id="IPR050213">
    <property type="entry name" value="GST_superfamily"/>
</dbReference>
<dbReference type="PANTHER" id="PTHR11571">
    <property type="entry name" value="GLUTATHIONE S-TRANSFERASE"/>
    <property type="match status" value="1"/>
</dbReference>
<dbReference type="InterPro" id="IPR036282">
    <property type="entry name" value="Glutathione-S-Trfase_C_sf"/>
</dbReference>
<dbReference type="GO" id="GO:0004364">
    <property type="term" value="F:glutathione transferase activity"/>
    <property type="evidence" value="ECO:0007669"/>
    <property type="project" value="TreeGrafter"/>
</dbReference>
<dbReference type="EMBL" id="MCFF01000061">
    <property type="protein sequence ID" value="ORZ02058.1"/>
    <property type="molecule type" value="Genomic_DNA"/>
</dbReference>
<dbReference type="Gene3D" id="3.40.30.10">
    <property type="entry name" value="Glutaredoxin"/>
    <property type="match status" value="1"/>
</dbReference>
<dbReference type="Proteomes" id="UP000193648">
    <property type="component" value="Unassembled WGS sequence"/>
</dbReference>
<evidence type="ECO:0000313" key="2">
    <source>
        <dbReference type="EMBL" id="ORZ02058.1"/>
    </source>
</evidence>
<feature type="domain" description="Glutathione S-transferase C-terminal" evidence="1">
    <location>
        <begin position="123"/>
        <end position="192"/>
    </location>
</feature>
<dbReference type="Pfam" id="PF14497">
    <property type="entry name" value="GST_C_3"/>
    <property type="match status" value="1"/>
</dbReference>
<reference evidence="2 3" key="1">
    <citation type="submission" date="2016-07" db="EMBL/GenBank/DDBJ databases">
        <title>Pervasive Adenine N6-methylation of Active Genes in Fungi.</title>
        <authorList>
            <consortium name="DOE Joint Genome Institute"/>
            <person name="Mondo S.J."/>
            <person name="Dannebaum R.O."/>
            <person name="Kuo R.C."/>
            <person name="Labutti K."/>
            <person name="Haridas S."/>
            <person name="Kuo A."/>
            <person name="Salamov A."/>
            <person name="Ahrendt S.R."/>
            <person name="Lipzen A."/>
            <person name="Sullivan W."/>
            <person name="Andreopoulos W.B."/>
            <person name="Clum A."/>
            <person name="Lindquist E."/>
            <person name="Daum C."/>
            <person name="Ramamoorthy G.K."/>
            <person name="Gryganskyi A."/>
            <person name="Culley D."/>
            <person name="Magnuson J.K."/>
            <person name="James T.Y."/>
            <person name="O'Malley M.A."/>
            <person name="Stajich J.E."/>
            <person name="Spatafora J.W."/>
            <person name="Visel A."/>
            <person name="Grigoriev I.V."/>
        </authorList>
    </citation>
    <scope>NUCLEOTIDE SEQUENCE [LARGE SCALE GENOMIC DNA]</scope>
    <source>
        <strain evidence="2 3">NRRL 3116</strain>
    </source>
</reference>
<dbReference type="RefSeq" id="XP_021876286.1">
    <property type="nucleotide sequence ID" value="XM_022026921.1"/>
</dbReference>
<gene>
    <name evidence="2" type="ORF">BCR41DRAFT_375142</name>
</gene>
<name>A0A1Y2GAN0_9FUNG</name>
<dbReference type="SUPFAM" id="SSF47616">
    <property type="entry name" value="GST C-terminal domain-like"/>
    <property type="match status" value="1"/>
</dbReference>
<dbReference type="GeneID" id="33568764"/>
<sequence>MAHESFDPSQAAVFNEFSHKKDNTFEVCYFAIHGFATVTCPILAAAGAKLTNISPDDKWQKEKAKAPFGEISADGKTALQAAEPDSIGRYLARKFGFYSSNLFEETAINTFVSQGASGGEQVLIEGSIITWIIYNEQHLKDNGSNGHFVDDKLTYADFKAYFLIYALEFITAKKDLILHEKTLAIWKVKEAVDLDPSAKA</sequence>
<proteinExistence type="predicted"/>
<organism evidence="2 3">
    <name type="scientific">Lobosporangium transversale</name>
    <dbReference type="NCBI Taxonomy" id="64571"/>
    <lineage>
        <taxon>Eukaryota</taxon>
        <taxon>Fungi</taxon>
        <taxon>Fungi incertae sedis</taxon>
        <taxon>Mucoromycota</taxon>
        <taxon>Mortierellomycotina</taxon>
        <taxon>Mortierellomycetes</taxon>
        <taxon>Mortierellales</taxon>
        <taxon>Mortierellaceae</taxon>
        <taxon>Lobosporangium</taxon>
    </lineage>
</organism>
<protein>
    <recommendedName>
        <fullName evidence="1">Glutathione S-transferase C-terminal domain-containing protein</fullName>
    </recommendedName>
</protein>
<evidence type="ECO:0000313" key="3">
    <source>
        <dbReference type="Proteomes" id="UP000193648"/>
    </source>
</evidence>
<comment type="caution">
    <text evidence="2">The sequence shown here is derived from an EMBL/GenBank/DDBJ whole genome shotgun (WGS) entry which is preliminary data.</text>
</comment>
<dbReference type="STRING" id="64571.A0A1Y2GAN0"/>
<dbReference type="OrthoDB" id="414243at2759"/>
<accession>A0A1Y2GAN0</accession>
<dbReference type="AlphaFoldDB" id="A0A1Y2GAN0"/>
<dbReference type="PANTHER" id="PTHR11571:SF150">
    <property type="entry name" value="GLUTATHIONE S-TRANSFERASE"/>
    <property type="match status" value="1"/>
</dbReference>
<dbReference type="Gene3D" id="1.20.1050.10">
    <property type="match status" value="2"/>
</dbReference>
<dbReference type="GO" id="GO:0006749">
    <property type="term" value="P:glutathione metabolic process"/>
    <property type="evidence" value="ECO:0007669"/>
    <property type="project" value="TreeGrafter"/>
</dbReference>
<keyword evidence="3" id="KW-1185">Reference proteome</keyword>
<evidence type="ECO:0000259" key="1">
    <source>
        <dbReference type="Pfam" id="PF14497"/>
    </source>
</evidence>